<feature type="transmembrane region" description="Helical" evidence="1">
    <location>
        <begin position="12"/>
        <end position="32"/>
    </location>
</feature>
<sequence length="85" mass="9299">MPPLDENMKRRFRIYILGMTAAIAVLHDGAVIGGRMSKDNVVTVATDLSAAQFWAEVRKVEDGLGIPFLKESPCSYNRPLTSGGF</sequence>
<organism evidence="2 3">
    <name type="scientific">Mesorhabditis belari</name>
    <dbReference type="NCBI Taxonomy" id="2138241"/>
    <lineage>
        <taxon>Eukaryota</taxon>
        <taxon>Metazoa</taxon>
        <taxon>Ecdysozoa</taxon>
        <taxon>Nematoda</taxon>
        <taxon>Chromadorea</taxon>
        <taxon>Rhabditida</taxon>
        <taxon>Rhabditina</taxon>
        <taxon>Rhabditomorpha</taxon>
        <taxon>Rhabditoidea</taxon>
        <taxon>Rhabditidae</taxon>
        <taxon>Mesorhabditinae</taxon>
        <taxon>Mesorhabditis</taxon>
    </lineage>
</organism>
<proteinExistence type="predicted"/>
<dbReference type="Proteomes" id="UP000887575">
    <property type="component" value="Unassembled WGS sequence"/>
</dbReference>
<dbReference type="WBParaSite" id="MBELARI_LOCUS3524">
    <property type="protein sequence ID" value="MBELARI_LOCUS3524"/>
    <property type="gene ID" value="MBELARI_LOCUS3524"/>
</dbReference>
<protein>
    <submittedName>
        <fullName evidence="3">Uncharacterized protein</fullName>
    </submittedName>
</protein>
<keyword evidence="2" id="KW-1185">Reference proteome</keyword>
<evidence type="ECO:0000313" key="2">
    <source>
        <dbReference type="Proteomes" id="UP000887575"/>
    </source>
</evidence>
<keyword evidence="1" id="KW-1133">Transmembrane helix</keyword>
<accession>A0AAF3F9D3</accession>
<keyword evidence="1" id="KW-0472">Membrane</keyword>
<reference evidence="3" key="1">
    <citation type="submission" date="2024-02" db="UniProtKB">
        <authorList>
            <consortium name="WormBaseParasite"/>
        </authorList>
    </citation>
    <scope>IDENTIFICATION</scope>
</reference>
<dbReference type="AlphaFoldDB" id="A0AAF3F9D3"/>
<evidence type="ECO:0000313" key="3">
    <source>
        <dbReference type="WBParaSite" id="MBELARI_LOCUS3524"/>
    </source>
</evidence>
<evidence type="ECO:0000256" key="1">
    <source>
        <dbReference type="SAM" id="Phobius"/>
    </source>
</evidence>
<name>A0AAF3F9D3_9BILA</name>
<keyword evidence="1" id="KW-0812">Transmembrane</keyword>